<evidence type="ECO:0000313" key="14">
    <source>
        <dbReference type="Proteomes" id="UP001597297"/>
    </source>
</evidence>
<dbReference type="EC" id="5.6.2.4" evidence="8"/>
<organism evidence="13 14">
    <name type="scientific">Rubritalea spongiae</name>
    <dbReference type="NCBI Taxonomy" id="430797"/>
    <lineage>
        <taxon>Bacteria</taxon>
        <taxon>Pseudomonadati</taxon>
        <taxon>Verrucomicrobiota</taxon>
        <taxon>Verrucomicrobiia</taxon>
        <taxon>Verrucomicrobiales</taxon>
        <taxon>Rubritaleaceae</taxon>
        <taxon>Rubritalea</taxon>
    </lineage>
</organism>
<dbReference type="InterPro" id="IPR014017">
    <property type="entry name" value="DNA_helicase_UvrD-like_C"/>
</dbReference>
<keyword evidence="3 10" id="KW-0378">Hydrolase</keyword>
<protein>
    <recommendedName>
        <fullName evidence="8">DNA 3'-5' helicase</fullName>
        <ecNumber evidence="8">5.6.2.4</ecNumber>
    </recommendedName>
</protein>
<keyword evidence="4 10" id="KW-0347">Helicase</keyword>
<dbReference type="Gene3D" id="1.10.10.160">
    <property type="match status" value="1"/>
</dbReference>
<dbReference type="PANTHER" id="PTHR11070:SF3">
    <property type="entry name" value="DNA 3'-5' HELICASE"/>
    <property type="match status" value="1"/>
</dbReference>
<dbReference type="Gene3D" id="3.40.50.300">
    <property type="entry name" value="P-loop containing nucleotide triphosphate hydrolases"/>
    <property type="match status" value="2"/>
</dbReference>
<comment type="similarity">
    <text evidence="1">Belongs to the helicase family. UvrD subfamily.</text>
</comment>
<dbReference type="GO" id="GO:0004386">
    <property type="term" value="F:helicase activity"/>
    <property type="evidence" value="ECO:0007669"/>
    <property type="project" value="UniProtKB-KW"/>
</dbReference>
<dbReference type="Pfam" id="PF13361">
    <property type="entry name" value="UvrD_C"/>
    <property type="match status" value="1"/>
</dbReference>
<feature type="binding site" evidence="10">
    <location>
        <begin position="44"/>
        <end position="51"/>
    </location>
    <ligand>
        <name>ATP</name>
        <dbReference type="ChEBI" id="CHEBI:30616"/>
    </ligand>
</feature>
<dbReference type="CDD" id="cd18807">
    <property type="entry name" value="SF1_C_UvrD"/>
    <property type="match status" value="1"/>
</dbReference>
<comment type="catalytic activity">
    <reaction evidence="9">
        <text>ATP + H2O = ADP + phosphate + H(+)</text>
        <dbReference type="Rhea" id="RHEA:13065"/>
        <dbReference type="ChEBI" id="CHEBI:15377"/>
        <dbReference type="ChEBI" id="CHEBI:15378"/>
        <dbReference type="ChEBI" id="CHEBI:30616"/>
        <dbReference type="ChEBI" id="CHEBI:43474"/>
        <dbReference type="ChEBI" id="CHEBI:456216"/>
        <dbReference type="EC" id="5.6.2.4"/>
    </reaction>
</comment>
<evidence type="ECO:0000256" key="3">
    <source>
        <dbReference type="ARBA" id="ARBA00022801"/>
    </source>
</evidence>
<dbReference type="PROSITE" id="PS51198">
    <property type="entry name" value="UVRD_HELICASE_ATP_BIND"/>
    <property type="match status" value="1"/>
</dbReference>
<evidence type="ECO:0000256" key="10">
    <source>
        <dbReference type="PROSITE-ProRule" id="PRU00560"/>
    </source>
</evidence>
<dbReference type="Pfam" id="PF00580">
    <property type="entry name" value="UvrD-helicase"/>
    <property type="match status" value="1"/>
</dbReference>
<name>A0ABW5E3R0_9BACT</name>
<evidence type="ECO:0000256" key="1">
    <source>
        <dbReference type="ARBA" id="ARBA00009922"/>
    </source>
</evidence>
<evidence type="ECO:0000259" key="11">
    <source>
        <dbReference type="PROSITE" id="PS51198"/>
    </source>
</evidence>
<reference evidence="14" key="1">
    <citation type="journal article" date="2019" name="Int. J. Syst. Evol. Microbiol.">
        <title>The Global Catalogue of Microorganisms (GCM) 10K type strain sequencing project: providing services to taxonomists for standard genome sequencing and annotation.</title>
        <authorList>
            <consortium name="The Broad Institute Genomics Platform"/>
            <consortium name="The Broad Institute Genome Sequencing Center for Infectious Disease"/>
            <person name="Wu L."/>
            <person name="Ma J."/>
        </authorList>
    </citation>
    <scope>NUCLEOTIDE SEQUENCE [LARGE SCALE GENOMIC DNA]</scope>
    <source>
        <strain evidence="14">JCM 16545</strain>
    </source>
</reference>
<keyword evidence="14" id="KW-1185">Reference proteome</keyword>
<evidence type="ECO:0000256" key="7">
    <source>
        <dbReference type="ARBA" id="ARBA00034617"/>
    </source>
</evidence>
<dbReference type="RefSeq" id="WP_377092737.1">
    <property type="nucleotide sequence ID" value="NZ_JBHSJM010000001.1"/>
</dbReference>
<dbReference type="EMBL" id="JBHUJC010000010">
    <property type="protein sequence ID" value="MFD2275515.1"/>
    <property type="molecule type" value="Genomic_DNA"/>
</dbReference>
<dbReference type="InterPro" id="IPR000212">
    <property type="entry name" value="DNA_helicase_UvrD/REP"/>
</dbReference>
<dbReference type="SUPFAM" id="SSF52540">
    <property type="entry name" value="P-loop containing nucleoside triphosphate hydrolases"/>
    <property type="match status" value="1"/>
</dbReference>
<evidence type="ECO:0000313" key="13">
    <source>
        <dbReference type="EMBL" id="MFD2275515.1"/>
    </source>
</evidence>
<dbReference type="InterPro" id="IPR014016">
    <property type="entry name" value="UvrD-like_ATP-bd"/>
</dbReference>
<keyword evidence="5 10" id="KW-0067">ATP-binding</keyword>
<dbReference type="Proteomes" id="UP001597297">
    <property type="component" value="Unassembled WGS sequence"/>
</dbReference>
<evidence type="ECO:0000256" key="9">
    <source>
        <dbReference type="ARBA" id="ARBA00048988"/>
    </source>
</evidence>
<dbReference type="PANTHER" id="PTHR11070">
    <property type="entry name" value="UVRD / RECB / PCRA DNA HELICASE FAMILY MEMBER"/>
    <property type="match status" value="1"/>
</dbReference>
<evidence type="ECO:0000256" key="2">
    <source>
        <dbReference type="ARBA" id="ARBA00022741"/>
    </source>
</evidence>
<evidence type="ECO:0000256" key="5">
    <source>
        <dbReference type="ARBA" id="ARBA00022840"/>
    </source>
</evidence>
<sequence>MAREYKLKSRQKDGTASGIDYQAELNDQQYAAVTSRPGHALVIAGAGSGKTRTLTYRVAFLLDQGVAAKNILLLTFTNKASREMVERVTELIPHDTSELWGGTFHSICNRILRRHADELGFTRSFSILDTDDQKSLLKALIAEAKIDTKNRRFPKPDVLLTIFSLSENTKSSVRDIIQESYPYFEEWEEEIKQLQRSYVKKKLDTNSMDFDDLLGLTLKLLKKDEDLRELYQRKFRYVLVDEYQDTNSIQCELIDILVGPKNSLMVVGDDAQSIYSWRGADMNNILSFHARYPDANVYKIETNYRSRPEILELSNAAIKANGSQIPKELRASRDKGSMVPAVIPLTDPRAQADFVTQRIEDLIGEGMDLNEIAVLYRAHYQSMEIQMELTSRDIPFQITSGLRFFEQAHIKDVSAFIRFAVNRRDEISFKRMANMLPGIGPKSADNLWKAWLECPVSQHEDPPLAFSEYLSEFKVPKKAAAHWEQLCYTLDELVTREGFQAPSEMILSISEGVYDDYMRESFDNYEQRKQDIQQLMQYAQGYTDVNEFLAQLSLMSSADGDPKAKQEEKSEEAVTLSSIHQAKGLEWKVVFLVWLADGMFPNQRILETEDAQQLEEERRLFYVALTRAKDELYLTYPTTNPRSYTGEYMQTASRFFEDFDQSLVEEWQIESTGW</sequence>
<evidence type="ECO:0000256" key="6">
    <source>
        <dbReference type="ARBA" id="ARBA00023235"/>
    </source>
</evidence>
<proteinExistence type="inferred from homology"/>
<dbReference type="InterPro" id="IPR013986">
    <property type="entry name" value="DExx_box_DNA_helicase_dom_sf"/>
</dbReference>
<dbReference type="CDD" id="cd17932">
    <property type="entry name" value="DEXQc_UvrD"/>
    <property type="match status" value="1"/>
</dbReference>
<gene>
    <name evidence="13" type="ORF">ACFSQZ_03445</name>
</gene>
<evidence type="ECO:0000256" key="8">
    <source>
        <dbReference type="ARBA" id="ARBA00034808"/>
    </source>
</evidence>
<accession>A0ABW5E3R0</accession>
<evidence type="ECO:0000256" key="4">
    <source>
        <dbReference type="ARBA" id="ARBA00022806"/>
    </source>
</evidence>
<keyword evidence="2 10" id="KW-0547">Nucleotide-binding</keyword>
<evidence type="ECO:0000259" key="12">
    <source>
        <dbReference type="PROSITE" id="PS51217"/>
    </source>
</evidence>
<feature type="domain" description="UvrD-like helicase ATP-binding" evidence="11">
    <location>
        <begin position="23"/>
        <end position="307"/>
    </location>
</feature>
<dbReference type="GO" id="GO:0016787">
    <property type="term" value="F:hydrolase activity"/>
    <property type="evidence" value="ECO:0007669"/>
    <property type="project" value="UniProtKB-KW"/>
</dbReference>
<dbReference type="InterPro" id="IPR027417">
    <property type="entry name" value="P-loop_NTPase"/>
</dbReference>
<keyword evidence="6" id="KW-0413">Isomerase</keyword>
<dbReference type="PROSITE" id="PS51217">
    <property type="entry name" value="UVRD_HELICASE_CTER"/>
    <property type="match status" value="1"/>
</dbReference>
<comment type="caution">
    <text evidence="13">The sequence shown here is derived from an EMBL/GenBank/DDBJ whole genome shotgun (WGS) entry which is preliminary data.</text>
</comment>
<dbReference type="Gene3D" id="1.10.486.10">
    <property type="entry name" value="PCRA, domain 4"/>
    <property type="match status" value="1"/>
</dbReference>
<feature type="domain" description="UvrD-like helicase C-terminal" evidence="12">
    <location>
        <begin position="308"/>
        <end position="584"/>
    </location>
</feature>
<comment type="catalytic activity">
    <reaction evidence="7">
        <text>Couples ATP hydrolysis with the unwinding of duplex DNA by translocating in the 3'-5' direction.</text>
        <dbReference type="EC" id="5.6.2.4"/>
    </reaction>
</comment>